<dbReference type="InterPro" id="IPR003148">
    <property type="entry name" value="RCK_N"/>
</dbReference>
<dbReference type="eggNOG" id="COG0569">
    <property type="taxonomic scope" value="Bacteria"/>
</dbReference>
<dbReference type="Gene3D" id="3.30.70.1450">
    <property type="entry name" value="Regulator of K+ conductance, C-terminal domain"/>
    <property type="match status" value="1"/>
</dbReference>
<dbReference type="SUPFAM" id="SSF116726">
    <property type="entry name" value="TrkA C-terminal domain-like"/>
    <property type="match status" value="1"/>
</dbReference>
<dbReference type="KEGG" id="cii:CIMIT_03815"/>
<keyword evidence="4" id="KW-1185">Reference proteome</keyword>
<evidence type="ECO:0000313" key="2">
    <source>
        <dbReference type="EMBL" id="AIJ33149.1"/>
    </source>
</evidence>
<evidence type="ECO:0000259" key="1">
    <source>
        <dbReference type="PROSITE" id="PS51201"/>
    </source>
</evidence>
<gene>
    <name evidence="3" type="primary">trkA</name>
    <name evidence="2" type="ORF">CIMIT_03815</name>
    <name evidence="3" type="ORF">SAMEA4535761_00829</name>
</gene>
<accession>A0A076NFB9</accession>
<reference evidence="3 5" key="2">
    <citation type="submission" date="2017-06" db="EMBL/GenBank/DDBJ databases">
        <authorList>
            <consortium name="Pathogen Informatics"/>
        </authorList>
    </citation>
    <scope>NUCLEOTIDE SEQUENCE [LARGE SCALE GENOMIC DNA]</scope>
    <source>
        <strain evidence="3 5">NCTC13015</strain>
    </source>
</reference>
<name>A0A076NFB9_9CORY</name>
<dbReference type="PANTHER" id="PTHR43833">
    <property type="entry name" value="POTASSIUM CHANNEL PROTEIN 2-RELATED-RELATED"/>
    <property type="match status" value="1"/>
</dbReference>
<dbReference type="EMBL" id="CP009211">
    <property type="protein sequence ID" value="AIJ33149.1"/>
    <property type="molecule type" value="Genomic_DNA"/>
</dbReference>
<dbReference type="Proteomes" id="UP000215374">
    <property type="component" value="Chromosome 1"/>
</dbReference>
<evidence type="ECO:0000313" key="4">
    <source>
        <dbReference type="Proteomes" id="UP000028780"/>
    </source>
</evidence>
<proteinExistence type="predicted"/>
<dbReference type="AlphaFoldDB" id="A0A076NFB9"/>
<organism evidence="2 4">
    <name type="scientific">Corynebacterium imitans</name>
    <dbReference type="NCBI Taxonomy" id="156978"/>
    <lineage>
        <taxon>Bacteria</taxon>
        <taxon>Bacillati</taxon>
        <taxon>Actinomycetota</taxon>
        <taxon>Actinomycetes</taxon>
        <taxon>Mycobacteriales</taxon>
        <taxon>Corynebacteriaceae</taxon>
        <taxon>Corynebacterium</taxon>
    </lineage>
</organism>
<dbReference type="Pfam" id="PF02254">
    <property type="entry name" value="TrkA_N"/>
    <property type="match status" value="1"/>
</dbReference>
<dbReference type="InterPro" id="IPR036291">
    <property type="entry name" value="NAD(P)-bd_dom_sf"/>
</dbReference>
<evidence type="ECO:0000313" key="3">
    <source>
        <dbReference type="EMBL" id="SNV63710.1"/>
    </source>
</evidence>
<feature type="domain" description="RCK N-terminal" evidence="1">
    <location>
        <begin position="13"/>
        <end position="129"/>
    </location>
</feature>
<dbReference type="STRING" id="156978.CIMIT_03815"/>
<dbReference type="HOGENOM" id="CLU_046525_3_1_11"/>
<reference evidence="2 4" key="1">
    <citation type="submission" date="2014-08" db="EMBL/GenBank/DDBJ databases">
        <title>Complete genome sequence of Corynebacterium imitans DSM 44264, isolated from a five-month-old boy with suspected pharyngeal diphtheria.</title>
        <authorList>
            <person name="Mollmann S."/>
            <person name="Albersmeier A."/>
            <person name="Ruckert C."/>
            <person name="Tauch A."/>
        </authorList>
    </citation>
    <scope>NUCLEOTIDE SEQUENCE [LARGE SCALE GENOMIC DNA]</scope>
    <source>
        <strain evidence="2 4">DSM 44264</strain>
    </source>
</reference>
<dbReference type="Proteomes" id="UP000028780">
    <property type="component" value="Chromosome"/>
</dbReference>
<dbReference type="EMBL" id="LT906467">
    <property type="protein sequence ID" value="SNV63710.1"/>
    <property type="molecule type" value="Genomic_DNA"/>
</dbReference>
<dbReference type="InterPro" id="IPR036721">
    <property type="entry name" value="RCK_C_sf"/>
</dbReference>
<dbReference type="SUPFAM" id="SSF51735">
    <property type="entry name" value="NAD(P)-binding Rossmann-fold domains"/>
    <property type="match status" value="1"/>
</dbReference>
<protein>
    <submittedName>
        <fullName evidence="3">K+ uptake system</fullName>
    </submittedName>
    <submittedName>
        <fullName evidence="2">Potassium transporter</fullName>
    </submittedName>
</protein>
<dbReference type="InterPro" id="IPR050721">
    <property type="entry name" value="Trk_Ktr_HKT_K-transport"/>
</dbReference>
<dbReference type="PANTHER" id="PTHR43833:SF7">
    <property type="entry name" value="KTR SYSTEM POTASSIUM UPTAKE PROTEIN C"/>
    <property type="match status" value="1"/>
</dbReference>
<sequence length="226" mass="24352">MAKFFRSRATIDIPPVVVIGLGRFGTALSHELMDNGVEVLGIDVGDKAVREQVAYLTEALIADGTDPEALKQLGIEEVERVVVAIGSHLEASILTASNLVEMGVKDIWAKADSEAHARILSQIGVHHVVRPERDTGRRVAHLLSGDFQDFAEIAEGYGVTKLSAPAAVVGKPLDPADVWKNYRVQLVSVRQGQGQWVPLEAGAELRRSDLIVAAGSPADLEKFSRC</sequence>
<dbReference type="RefSeq" id="WP_038589362.1">
    <property type="nucleotide sequence ID" value="NZ_CP009211.1"/>
</dbReference>
<evidence type="ECO:0000313" key="5">
    <source>
        <dbReference type="Proteomes" id="UP000215374"/>
    </source>
</evidence>
<dbReference type="GO" id="GO:0006813">
    <property type="term" value="P:potassium ion transport"/>
    <property type="evidence" value="ECO:0007669"/>
    <property type="project" value="InterPro"/>
</dbReference>
<dbReference type="PROSITE" id="PS51201">
    <property type="entry name" value="RCK_N"/>
    <property type="match status" value="1"/>
</dbReference>
<dbReference type="Gene3D" id="3.40.50.720">
    <property type="entry name" value="NAD(P)-binding Rossmann-like Domain"/>
    <property type="match status" value="1"/>
</dbReference>